<evidence type="ECO:0000313" key="2">
    <source>
        <dbReference type="Proteomes" id="UP000317494"/>
    </source>
</evidence>
<reference evidence="1 2" key="1">
    <citation type="journal article" date="2019" name="Sci. Rep.">
        <title>Comparative genomics of chytrid fungi reveal insights into the obligate biotrophic and pathogenic lifestyle of Synchytrium endobioticum.</title>
        <authorList>
            <person name="van de Vossenberg B.T.L.H."/>
            <person name="Warris S."/>
            <person name="Nguyen H.D.T."/>
            <person name="van Gent-Pelzer M.P.E."/>
            <person name="Joly D.L."/>
            <person name="van de Geest H.C."/>
            <person name="Bonants P.J.M."/>
            <person name="Smith D.S."/>
            <person name="Levesque C.A."/>
            <person name="van der Lee T.A.J."/>
        </authorList>
    </citation>
    <scope>NUCLEOTIDE SEQUENCE [LARGE SCALE GENOMIC DNA]</scope>
    <source>
        <strain evidence="1 2">MB42</strain>
    </source>
</reference>
<dbReference type="VEuPathDB" id="FungiDB:SeMB42_g04477"/>
<dbReference type="Proteomes" id="UP000317494">
    <property type="component" value="Unassembled WGS sequence"/>
</dbReference>
<dbReference type="AlphaFoldDB" id="A0A507CXY0"/>
<gene>
    <name evidence="1" type="ORF">SeMB42_g04477</name>
</gene>
<protein>
    <recommendedName>
        <fullName evidence="3">BTB domain-containing protein</fullName>
    </recommendedName>
</protein>
<proteinExistence type="predicted"/>
<comment type="caution">
    <text evidence="1">The sequence shown here is derived from an EMBL/GenBank/DDBJ whole genome shotgun (WGS) entry which is preliminary data.</text>
</comment>
<dbReference type="EMBL" id="QEAN01000182">
    <property type="protein sequence ID" value="TPX44012.1"/>
    <property type="molecule type" value="Genomic_DNA"/>
</dbReference>
<evidence type="ECO:0000313" key="1">
    <source>
        <dbReference type="EMBL" id="TPX44012.1"/>
    </source>
</evidence>
<keyword evidence="2" id="KW-1185">Reference proteome</keyword>
<accession>A0A507CXY0</accession>
<name>A0A507CXY0_9FUNG</name>
<evidence type="ECO:0008006" key="3">
    <source>
        <dbReference type="Google" id="ProtNLM"/>
    </source>
</evidence>
<organism evidence="1 2">
    <name type="scientific">Synchytrium endobioticum</name>
    <dbReference type="NCBI Taxonomy" id="286115"/>
    <lineage>
        <taxon>Eukaryota</taxon>
        <taxon>Fungi</taxon>
        <taxon>Fungi incertae sedis</taxon>
        <taxon>Chytridiomycota</taxon>
        <taxon>Chytridiomycota incertae sedis</taxon>
        <taxon>Chytridiomycetes</taxon>
        <taxon>Synchytriales</taxon>
        <taxon>Synchytriaceae</taxon>
        <taxon>Synchytrium</taxon>
    </lineage>
</organism>
<sequence>MSSHCSSASPRSASSDDEEIQALMKKLGPKLQKAGLMLTTVSGEAVIVEQGTEAFEPTFAKGEMYLNTPLHADVLIRLVGGSNVSTFYGHWAYLERFEWFKDRKYVLKEETGKEEVAHTLEVNAPVGRQFLEVLRYVYTNHLESRWFLADNIMDVFLNAVYFDLRPVVSASLAEFPKVYSSIIQKYPGLFHHSRFGVEYLAAFCECVATSGEGLSPIFEMCLVYSQGIPPSQQHFISDIISKLLPPPPRKPIFTIQEMIEFRRRFGKNAFDIVIPSSEILESARGAAYKLSKMEAKLQGFQTYLTELEGSKKEGTCGNCKCVLPSATFSTKKPSCPHLRHTSGFDGSKWLCCGSLGHVKGCVIEFKKHSMA</sequence>